<reference evidence="2 3" key="1">
    <citation type="submission" date="2024-01" db="EMBL/GenBank/DDBJ databases">
        <title>The complete chloroplast genome sequence of Lithospermum erythrorhizon: insights into the phylogenetic relationship among Boraginaceae species and the maternal lineages of purple gromwells.</title>
        <authorList>
            <person name="Okada T."/>
            <person name="Watanabe K."/>
        </authorList>
    </citation>
    <scope>NUCLEOTIDE SEQUENCE [LARGE SCALE GENOMIC DNA]</scope>
</reference>
<evidence type="ECO:0000256" key="1">
    <source>
        <dbReference type="SAM" id="MobiDB-lite"/>
    </source>
</evidence>
<dbReference type="AlphaFoldDB" id="A0AAV3P6R8"/>
<feature type="region of interest" description="Disordered" evidence="1">
    <location>
        <begin position="1"/>
        <end position="24"/>
    </location>
</feature>
<evidence type="ECO:0000313" key="2">
    <source>
        <dbReference type="EMBL" id="GAA0146681.1"/>
    </source>
</evidence>
<dbReference type="Proteomes" id="UP001454036">
    <property type="component" value="Unassembled WGS sequence"/>
</dbReference>
<dbReference type="EMBL" id="BAABME010000968">
    <property type="protein sequence ID" value="GAA0146681.1"/>
    <property type="molecule type" value="Genomic_DNA"/>
</dbReference>
<evidence type="ECO:0000313" key="3">
    <source>
        <dbReference type="Proteomes" id="UP001454036"/>
    </source>
</evidence>
<sequence>MPWRLRVSGRWGGESDEMGADRAGSSEEEMELAGLWAGWSEVGVCGLWWRGREGNIDIQRHVSGRRGQQTRTKGRWAKSNRTGLVNESDQTRSYWASGFCFCWTCGQADFTVDPVWSSFRAERHVVDGAQVWVDGPYEEVAQIWADGPYGMFV</sequence>
<keyword evidence="3" id="KW-1185">Reference proteome</keyword>
<proteinExistence type="predicted"/>
<protein>
    <submittedName>
        <fullName evidence="2">Uncharacterized protein</fullName>
    </submittedName>
</protein>
<organism evidence="2 3">
    <name type="scientific">Lithospermum erythrorhizon</name>
    <name type="common">Purple gromwell</name>
    <name type="synonym">Lithospermum officinale var. erythrorhizon</name>
    <dbReference type="NCBI Taxonomy" id="34254"/>
    <lineage>
        <taxon>Eukaryota</taxon>
        <taxon>Viridiplantae</taxon>
        <taxon>Streptophyta</taxon>
        <taxon>Embryophyta</taxon>
        <taxon>Tracheophyta</taxon>
        <taxon>Spermatophyta</taxon>
        <taxon>Magnoliopsida</taxon>
        <taxon>eudicotyledons</taxon>
        <taxon>Gunneridae</taxon>
        <taxon>Pentapetalae</taxon>
        <taxon>asterids</taxon>
        <taxon>lamiids</taxon>
        <taxon>Boraginales</taxon>
        <taxon>Boraginaceae</taxon>
        <taxon>Boraginoideae</taxon>
        <taxon>Lithospermeae</taxon>
        <taxon>Lithospermum</taxon>
    </lineage>
</organism>
<accession>A0AAV3P6R8</accession>
<comment type="caution">
    <text evidence="2">The sequence shown here is derived from an EMBL/GenBank/DDBJ whole genome shotgun (WGS) entry which is preliminary data.</text>
</comment>
<gene>
    <name evidence="2" type="ORF">LIER_06578</name>
</gene>
<name>A0AAV3P6R8_LITER</name>